<dbReference type="InterPro" id="IPR004435">
    <property type="entry name" value="MobB_dom"/>
</dbReference>
<dbReference type="Proteomes" id="UP000219182">
    <property type="component" value="Unassembled WGS sequence"/>
</dbReference>
<keyword evidence="3" id="KW-1185">Reference proteome</keyword>
<evidence type="ECO:0000259" key="1">
    <source>
        <dbReference type="Pfam" id="PF03205"/>
    </source>
</evidence>
<name>A0A2A6FGK3_9HYPH</name>
<dbReference type="NCBIfam" id="TIGR00176">
    <property type="entry name" value="mobB"/>
    <property type="match status" value="1"/>
</dbReference>
<dbReference type="CDD" id="cd03116">
    <property type="entry name" value="MobB"/>
    <property type="match status" value="1"/>
</dbReference>
<evidence type="ECO:0000313" key="2">
    <source>
        <dbReference type="EMBL" id="PDQ20816.1"/>
    </source>
</evidence>
<dbReference type="InterPro" id="IPR027417">
    <property type="entry name" value="P-loop_NTPase"/>
</dbReference>
<protein>
    <submittedName>
        <fullName evidence="2">Molybdopterin-guanine dinucleotide biosynthesis protein B</fullName>
    </submittedName>
</protein>
<sequence length="169" mass="18934">MMKRVFGITGWKNSGKTTLTEKLVAELARRGWKVATVKHAHHDFDIDKPGTDSFRHRHAGATEVAIVSGRRWALMHELRGEDEPKLDEILSRLAPSDIVLVEGYKRETHNKIETRRLEARDRTPLSAGDPYVVAVAADFAVSGESLPVFDLDDTKSIADFVERTTGLTR</sequence>
<dbReference type="SUPFAM" id="SSF52540">
    <property type="entry name" value="P-loop containing nucleoside triphosphate hydrolases"/>
    <property type="match status" value="1"/>
</dbReference>
<comment type="caution">
    <text evidence="2">The sequence shown here is derived from an EMBL/GenBank/DDBJ whole genome shotgun (WGS) entry which is preliminary data.</text>
</comment>
<proteinExistence type="predicted"/>
<dbReference type="RefSeq" id="WP_097574017.1">
    <property type="nucleotide sequence ID" value="NZ_NWQG01000065.1"/>
</dbReference>
<evidence type="ECO:0000313" key="3">
    <source>
        <dbReference type="Proteomes" id="UP000219182"/>
    </source>
</evidence>
<feature type="domain" description="Molybdopterin-guanine dinucleotide biosynthesis protein B (MobB)" evidence="1">
    <location>
        <begin position="5"/>
        <end position="138"/>
    </location>
</feature>
<accession>A0A2A6FGK3</accession>
<gene>
    <name evidence="2" type="primary">mobB</name>
    <name evidence="2" type="ORF">CN311_12490</name>
</gene>
<dbReference type="InterPro" id="IPR052539">
    <property type="entry name" value="MGD_biosynthesis_adapter"/>
</dbReference>
<organism evidence="2 3">
    <name type="scientific">Mesorhizobium sanjuanii</name>
    <dbReference type="NCBI Taxonomy" id="2037900"/>
    <lineage>
        <taxon>Bacteria</taxon>
        <taxon>Pseudomonadati</taxon>
        <taxon>Pseudomonadota</taxon>
        <taxon>Alphaproteobacteria</taxon>
        <taxon>Hyphomicrobiales</taxon>
        <taxon>Phyllobacteriaceae</taxon>
        <taxon>Mesorhizobium</taxon>
    </lineage>
</organism>
<dbReference type="PANTHER" id="PTHR40072">
    <property type="entry name" value="MOLYBDOPTERIN-GUANINE DINUCLEOTIDE BIOSYNTHESIS ADAPTER PROTEIN-RELATED"/>
    <property type="match status" value="1"/>
</dbReference>
<dbReference type="AlphaFoldDB" id="A0A2A6FGK3"/>
<dbReference type="Pfam" id="PF03205">
    <property type="entry name" value="MobB"/>
    <property type="match status" value="1"/>
</dbReference>
<reference evidence="2 3" key="1">
    <citation type="submission" date="2017-09" db="EMBL/GenBank/DDBJ databases">
        <title>Mesorhizobum sanjuanii sp. nov. isolated from nodules of Lotus tenuis in saline-alkaline lowlands of Flooding Pampa.</title>
        <authorList>
            <person name="Sannazzaro A.I."/>
            <person name="Torres Tejerizo G.A."/>
            <person name="Fontana F."/>
            <person name="Cumpa Velazquez L.M."/>
            <person name="Hansen L."/>
            <person name="Pistorio M."/>
            <person name="Estrella M.J."/>
        </authorList>
    </citation>
    <scope>NUCLEOTIDE SEQUENCE [LARGE SCALE GENOMIC DNA]</scope>
    <source>
        <strain evidence="2 3">BSA136</strain>
    </source>
</reference>
<dbReference type="PANTHER" id="PTHR40072:SF1">
    <property type="entry name" value="MOLYBDOPTERIN-GUANINE DINUCLEOTIDE BIOSYNTHESIS ADAPTER PROTEIN"/>
    <property type="match status" value="1"/>
</dbReference>
<dbReference type="GO" id="GO:0005525">
    <property type="term" value="F:GTP binding"/>
    <property type="evidence" value="ECO:0007669"/>
    <property type="project" value="InterPro"/>
</dbReference>
<dbReference type="Gene3D" id="3.40.50.300">
    <property type="entry name" value="P-loop containing nucleotide triphosphate hydrolases"/>
    <property type="match status" value="1"/>
</dbReference>
<dbReference type="EMBL" id="NWQG01000065">
    <property type="protein sequence ID" value="PDQ20816.1"/>
    <property type="molecule type" value="Genomic_DNA"/>
</dbReference>
<dbReference type="GO" id="GO:0006777">
    <property type="term" value="P:Mo-molybdopterin cofactor biosynthetic process"/>
    <property type="evidence" value="ECO:0007669"/>
    <property type="project" value="InterPro"/>
</dbReference>